<feature type="domain" description="Pus10-like C-terminal" evidence="4">
    <location>
        <begin position="105"/>
        <end position="320"/>
    </location>
</feature>
<proteinExistence type="predicted"/>
<evidence type="ECO:0000313" key="6">
    <source>
        <dbReference type="Proteomes" id="UP000031056"/>
    </source>
</evidence>
<dbReference type="PANTHER" id="PTHR21568">
    <property type="entry name" value="TRNA PSEUDOURIDINE SYNTHASE PUS10"/>
    <property type="match status" value="1"/>
</dbReference>
<dbReference type="EC" id="5.4.99.25" evidence="1"/>
<dbReference type="STRING" id="1354746.A0A0B2UIQ7"/>
<dbReference type="GO" id="GO:0160148">
    <property type="term" value="F:tRNA pseudouridine(55) synthase activity"/>
    <property type="evidence" value="ECO:0007669"/>
    <property type="project" value="UniProtKB-EC"/>
</dbReference>
<keyword evidence="3" id="KW-0413">Isomerase</keyword>
<accession>A0A0B2UIQ7</accession>
<name>A0A0B2UIQ7_9MICR</name>
<evidence type="ECO:0000313" key="5">
    <source>
        <dbReference type="EMBL" id="KHN69223.1"/>
    </source>
</evidence>
<evidence type="ECO:0000256" key="1">
    <source>
        <dbReference type="ARBA" id="ARBA00012787"/>
    </source>
</evidence>
<evidence type="ECO:0000259" key="4">
    <source>
        <dbReference type="Pfam" id="PF21238"/>
    </source>
</evidence>
<dbReference type="InterPro" id="IPR039894">
    <property type="entry name" value="Pus10-like"/>
</dbReference>
<dbReference type="Gene3D" id="3.30.70.3190">
    <property type="match status" value="1"/>
</dbReference>
<dbReference type="InterPro" id="IPR048741">
    <property type="entry name" value="Pus10-like_C"/>
</dbReference>
<sequence>MEDEIAQIVTKLLDQMDCEMHSNKVYSIADRSSIGVNKEVLRIKLLSGDRSTTHTEIKIQVVVNERSSDLLNRSSTDQIRKNTMIFEYNNLIVDVSINVENDPIYIYGEYIKMSRSMTQTPLFIGKTLKCSRSVSDFCKQLKKFFCAGDVKFVPAGREDMDVQMIEGRPFLLVVKNPRHNLAFQDLELDLYKEVDIINLKVVKKECKEAIFSGEVISKKTYSLLVCSKHSIDIQKHYDVDQMTPLRVMHRRANMTREKKVDILEWKGMEGNGLMYYQIVLEASAGAYIKEFVNGDFGRTKPSLGGSYYCDLLELDVIRVEKHDIEKFVERNICLKVVRV</sequence>
<keyword evidence="2" id="KW-0819">tRNA processing</keyword>
<dbReference type="InParanoid" id="A0A0B2UIQ7"/>
<comment type="caution">
    <text evidence="5">The sequence shown here is derived from an EMBL/GenBank/DDBJ whole genome shotgun (WGS) entry which is preliminary data.</text>
</comment>
<dbReference type="Pfam" id="PF21238">
    <property type="entry name" value="Pus10_C"/>
    <property type="match status" value="1"/>
</dbReference>
<evidence type="ECO:0000256" key="2">
    <source>
        <dbReference type="ARBA" id="ARBA00022694"/>
    </source>
</evidence>
<keyword evidence="6" id="KW-1185">Reference proteome</keyword>
<dbReference type="EMBL" id="JOKQ01000009">
    <property type="protein sequence ID" value="KHN69223.1"/>
    <property type="molecule type" value="Genomic_DNA"/>
</dbReference>
<dbReference type="Gene3D" id="3.30.70.2510">
    <property type="match status" value="1"/>
</dbReference>
<dbReference type="PANTHER" id="PTHR21568:SF0">
    <property type="entry name" value="TRNA PSEUDOURIDINE SYNTHASE PUS10"/>
    <property type="match status" value="1"/>
</dbReference>
<evidence type="ECO:0000256" key="3">
    <source>
        <dbReference type="ARBA" id="ARBA00023235"/>
    </source>
</evidence>
<dbReference type="AlphaFoldDB" id="A0A0B2UIQ7"/>
<dbReference type="GeneID" id="26262364"/>
<protein>
    <recommendedName>
        <fullName evidence="1">tRNA pseudouridine(55) synthase</fullName>
        <ecNumber evidence="1">5.4.99.25</ecNumber>
    </recommendedName>
</protein>
<dbReference type="OrthoDB" id="271937at2759"/>
<organism evidence="5 6">
    <name type="scientific">Ordospora colligata OC4</name>
    <dbReference type="NCBI Taxonomy" id="1354746"/>
    <lineage>
        <taxon>Eukaryota</taxon>
        <taxon>Fungi</taxon>
        <taxon>Fungi incertae sedis</taxon>
        <taxon>Microsporidia</taxon>
        <taxon>Ordosporidae</taxon>
        <taxon>Ordospora</taxon>
    </lineage>
</organism>
<dbReference type="GO" id="GO:0031119">
    <property type="term" value="P:tRNA pseudouridine synthesis"/>
    <property type="evidence" value="ECO:0007669"/>
    <property type="project" value="TreeGrafter"/>
</dbReference>
<reference evidence="5 6" key="1">
    <citation type="journal article" date="2014" name="MBio">
        <title>The Ordospora colligata genome; evolution of extreme reduction in microsporidia and host-to-parasite horizontal gene transfer.</title>
        <authorList>
            <person name="Pombert J.-F."/>
            <person name="Haag K.L."/>
            <person name="Beidas S."/>
            <person name="Ebert D."/>
            <person name="Keeling P.J."/>
        </authorList>
    </citation>
    <scope>NUCLEOTIDE SEQUENCE [LARGE SCALE GENOMIC DNA]</scope>
    <source>
        <strain evidence="5 6">OC4</strain>
    </source>
</reference>
<dbReference type="VEuPathDB" id="MicrosporidiaDB:M896_091510"/>
<gene>
    <name evidence="5" type="ORF">M896_091510</name>
</gene>
<dbReference type="Proteomes" id="UP000031056">
    <property type="component" value="Unassembled WGS sequence"/>
</dbReference>
<dbReference type="RefSeq" id="XP_014563265.1">
    <property type="nucleotide sequence ID" value="XM_014707779.1"/>
</dbReference>
<dbReference type="HOGENOM" id="CLU_028780_1_1_1"/>